<dbReference type="EC" id="2.4.1.-" evidence="10"/>
<feature type="transmembrane region" description="Helical" evidence="10">
    <location>
        <begin position="154"/>
        <end position="173"/>
    </location>
</feature>
<evidence type="ECO:0000256" key="1">
    <source>
        <dbReference type="ARBA" id="ARBA00004477"/>
    </source>
</evidence>
<proteinExistence type="inferred from homology"/>
<dbReference type="Pfam" id="PF03155">
    <property type="entry name" value="Alg6_Alg8"/>
    <property type="match status" value="1"/>
</dbReference>
<feature type="transmembrane region" description="Helical" evidence="10">
    <location>
        <begin position="399"/>
        <end position="416"/>
    </location>
</feature>
<dbReference type="GO" id="GO:0005789">
    <property type="term" value="C:endoplasmic reticulum membrane"/>
    <property type="evidence" value="ECO:0007669"/>
    <property type="project" value="UniProtKB-SubCell"/>
</dbReference>
<dbReference type="PANTHER" id="PTHR12413:SF1">
    <property type="entry name" value="DOLICHYL PYROPHOSPHATE MAN9GLCNAC2 ALPHA-1,3-GLUCOSYLTRANSFERASE"/>
    <property type="match status" value="1"/>
</dbReference>
<feature type="transmembrane region" description="Helical" evidence="10">
    <location>
        <begin position="236"/>
        <end position="258"/>
    </location>
</feature>
<comment type="subcellular location">
    <subcellularLocation>
        <location evidence="1 10">Endoplasmic reticulum membrane</location>
        <topology evidence="1 10">Multi-pass membrane protein</topology>
    </subcellularLocation>
</comment>
<evidence type="ECO:0000256" key="3">
    <source>
        <dbReference type="ARBA" id="ARBA00008715"/>
    </source>
</evidence>
<keyword evidence="7 10" id="KW-0256">Endoplasmic reticulum</keyword>
<evidence type="ECO:0000256" key="9">
    <source>
        <dbReference type="ARBA" id="ARBA00023136"/>
    </source>
</evidence>
<keyword evidence="6 10" id="KW-0812">Transmembrane</keyword>
<dbReference type="KEGG" id="ccal:108626913"/>
<keyword evidence="5 10" id="KW-0808">Transferase</keyword>
<comment type="pathway">
    <text evidence="2 10">Protein modification; protein glycosylation.</text>
</comment>
<reference evidence="12" key="1">
    <citation type="submission" date="2025-08" db="UniProtKB">
        <authorList>
            <consortium name="RefSeq"/>
        </authorList>
    </citation>
    <scope>IDENTIFICATION</scope>
    <source>
        <tissue evidence="12">Whole body</tissue>
    </source>
</reference>
<keyword evidence="4 10" id="KW-0328">Glycosyltransferase</keyword>
<evidence type="ECO:0000313" key="12">
    <source>
        <dbReference type="RefSeq" id="XP_017883344.1"/>
    </source>
</evidence>
<dbReference type="AlphaFoldDB" id="A0AAJ7J3L5"/>
<keyword evidence="11" id="KW-1185">Reference proteome</keyword>
<dbReference type="InterPro" id="IPR004856">
    <property type="entry name" value="Glyco_trans_ALG6/ALG8"/>
</dbReference>
<feature type="transmembrane region" description="Helical" evidence="10">
    <location>
        <begin position="335"/>
        <end position="354"/>
    </location>
</feature>
<gene>
    <name evidence="12" type="primary">LOC108626913</name>
</gene>
<feature type="transmembrane region" description="Helical" evidence="10">
    <location>
        <begin position="375"/>
        <end position="393"/>
    </location>
</feature>
<feature type="transmembrane region" description="Helical" evidence="10">
    <location>
        <begin position="506"/>
        <end position="526"/>
    </location>
</feature>
<keyword evidence="9 10" id="KW-0472">Membrane</keyword>
<feature type="transmembrane region" description="Helical" evidence="10">
    <location>
        <begin position="110"/>
        <end position="133"/>
    </location>
</feature>
<dbReference type="Proteomes" id="UP000694925">
    <property type="component" value="Unplaced"/>
</dbReference>
<dbReference type="PANTHER" id="PTHR12413">
    <property type="entry name" value="DOLICHYL GLYCOSYLTRANSFERASE"/>
    <property type="match status" value="1"/>
</dbReference>
<evidence type="ECO:0000256" key="8">
    <source>
        <dbReference type="ARBA" id="ARBA00022989"/>
    </source>
</evidence>
<evidence type="ECO:0000256" key="10">
    <source>
        <dbReference type="RuleBase" id="RU363110"/>
    </source>
</evidence>
<organism evidence="11 12">
    <name type="scientific">Ceratina calcarata</name>
    <dbReference type="NCBI Taxonomy" id="156304"/>
    <lineage>
        <taxon>Eukaryota</taxon>
        <taxon>Metazoa</taxon>
        <taxon>Ecdysozoa</taxon>
        <taxon>Arthropoda</taxon>
        <taxon>Hexapoda</taxon>
        <taxon>Insecta</taxon>
        <taxon>Pterygota</taxon>
        <taxon>Neoptera</taxon>
        <taxon>Endopterygota</taxon>
        <taxon>Hymenoptera</taxon>
        <taxon>Apocrita</taxon>
        <taxon>Aculeata</taxon>
        <taxon>Apoidea</taxon>
        <taxon>Anthophila</taxon>
        <taxon>Apidae</taxon>
        <taxon>Ceratina</taxon>
        <taxon>Zadontomerus</taxon>
    </lineage>
</organism>
<sequence length="535" mass="62323">MQGTTEIVLVSVFALLLRWSVTYHSYSGQGKPPMFGDYEAQRHWQEITLNVPIEKWYINTTDNDLQYWGLDYPPLTAYHSFALGYIANKINSSYVKLHESRGFSSDDHKYFMRLTVLCVDILIYIPSIIYFVLTNQGNEKEDALDIFGFQKKHINLSIMLIYPGLILIDHGHFQYNSFSLGLFVCAVAAMLQDSFIAGSVLFVTALNYKQMELYHALPIFFYILGKYLPVRKRFSLFNLVMLLSISLAVVSTFFIIWLPFIKDLETFASVVFRLFPVARGVFEDKVANIWCTVNVIYKLRDAFSNKQLAKICLAATTFAALPSCLNLYLNPQKKRFIISLINCSLAFFLFSYQVHEKSILLVAIPVLLHFQNNPFPCFWFLIISHFSMLPLYIKDNLYLAYWATSIFYFFFVIWVYPDVFDSTSSTNANSKKQARDANYVYQKRIKTKLQNNKLKKEIFCYKNYFLPSNYNLYLWKTILFYCSILGVVILSLISGFLKPPAKYPDLFPLLISVYSCGHFIVFYLYFNYKQFVCKL</sequence>
<feature type="transmembrane region" description="Helical" evidence="10">
    <location>
        <begin position="308"/>
        <end position="329"/>
    </location>
</feature>
<evidence type="ECO:0000256" key="2">
    <source>
        <dbReference type="ARBA" id="ARBA00004922"/>
    </source>
</evidence>
<evidence type="ECO:0000256" key="7">
    <source>
        <dbReference type="ARBA" id="ARBA00022824"/>
    </source>
</evidence>
<dbReference type="GeneID" id="108626913"/>
<protein>
    <recommendedName>
        <fullName evidence="10">Alpha-1,3-glucosyltransferase</fullName>
        <ecNumber evidence="10">2.4.1.-</ecNumber>
    </recommendedName>
</protein>
<evidence type="ECO:0000313" key="11">
    <source>
        <dbReference type="Proteomes" id="UP000694925"/>
    </source>
</evidence>
<feature type="transmembrane region" description="Helical" evidence="10">
    <location>
        <begin position="7"/>
        <end position="26"/>
    </location>
</feature>
<accession>A0AAJ7J3L5</accession>
<evidence type="ECO:0000256" key="6">
    <source>
        <dbReference type="ARBA" id="ARBA00022692"/>
    </source>
</evidence>
<dbReference type="RefSeq" id="XP_017883344.1">
    <property type="nucleotide sequence ID" value="XM_018027855.2"/>
</dbReference>
<feature type="transmembrane region" description="Helical" evidence="10">
    <location>
        <begin position="472"/>
        <end position="494"/>
    </location>
</feature>
<keyword evidence="8 10" id="KW-1133">Transmembrane helix</keyword>
<evidence type="ECO:0000256" key="4">
    <source>
        <dbReference type="ARBA" id="ARBA00022676"/>
    </source>
</evidence>
<evidence type="ECO:0000256" key="5">
    <source>
        <dbReference type="ARBA" id="ARBA00022679"/>
    </source>
</evidence>
<dbReference type="GO" id="GO:0042281">
    <property type="term" value="F:dolichyl pyrophosphate Man9GlcNAc2 alpha-1,3-glucosyltransferase activity"/>
    <property type="evidence" value="ECO:0007669"/>
    <property type="project" value="TreeGrafter"/>
</dbReference>
<comment type="similarity">
    <text evidence="3 10">Belongs to the ALG6/ALG8 glucosyltransferase family.</text>
</comment>
<feature type="transmembrane region" description="Helical" evidence="10">
    <location>
        <begin position="179"/>
        <end position="206"/>
    </location>
</feature>
<name>A0AAJ7J3L5_9HYME</name>